<dbReference type="EMBL" id="JABCKI010001097">
    <property type="protein sequence ID" value="KAG5649365.1"/>
    <property type="molecule type" value="Genomic_DNA"/>
</dbReference>
<keyword evidence="2" id="KW-1185">Reference proteome</keyword>
<accession>A0A9P7KI50</accession>
<dbReference type="Proteomes" id="UP000717328">
    <property type="component" value="Unassembled WGS sequence"/>
</dbReference>
<dbReference type="Gene3D" id="1.25.40.10">
    <property type="entry name" value="Tetratricopeptide repeat domain"/>
    <property type="match status" value="1"/>
</dbReference>
<protein>
    <recommendedName>
        <fullName evidence="3">Tetratricopeptide repeat protein</fullName>
    </recommendedName>
</protein>
<gene>
    <name evidence="1" type="ORF">H0H81_004276</name>
</gene>
<proteinExistence type="predicted"/>
<sequence length="177" mass="19690">MSLNNLANALQTRFEQWGASNNLDEAISSLNNLALALQTRFEQQGASNDLDEAISLHREVLLLRAAPHPGRSMSLNNLALALQTHFEQRSASNDLDEAIPLHYLAIALRIRFDQGHLLPDLTEAISLHKQLLDCPVQDPNRSWSLKHLPEVLNERNALIGDHRVIVEGNDAEGQSVI</sequence>
<dbReference type="SUPFAM" id="SSF48452">
    <property type="entry name" value="TPR-like"/>
    <property type="match status" value="1"/>
</dbReference>
<name>A0A9P7KI50_9AGAR</name>
<evidence type="ECO:0008006" key="3">
    <source>
        <dbReference type="Google" id="ProtNLM"/>
    </source>
</evidence>
<dbReference type="InterPro" id="IPR011990">
    <property type="entry name" value="TPR-like_helical_dom_sf"/>
</dbReference>
<comment type="caution">
    <text evidence="1">The sequence shown here is derived from an EMBL/GenBank/DDBJ whole genome shotgun (WGS) entry which is preliminary data.</text>
</comment>
<dbReference type="Pfam" id="PF13374">
    <property type="entry name" value="TPR_10"/>
    <property type="match status" value="1"/>
</dbReference>
<dbReference type="AlphaFoldDB" id="A0A9P7KI50"/>
<dbReference type="OrthoDB" id="3217196at2759"/>
<evidence type="ECO:0000313" key="1">
    <source>
        <dbReference type="EMBL" id="KAG5649365.1"/>
    </source>
</evidence>
<reference evidence="1" key="2">
    <citation type="submission" date="2021-10" db="EMBL/GenBank/DDBJ databases">
        <title>Phylogenomics reveals ancestral predisposition of the termite-cultivated fungus Termitomyces towards a domesticated lifestyle.</title>
        <authorList>
            <person name="Auxier B."/>
            <person name="Grum-Grzhimaylo A."/>
            <person name="Cardenas M.E."/>
            <person name="Lodge J.D."/>
            <person name="Laessoe T."/>
            <person name="Pedersen O."/>
            <person name="Smith M.E."/>
            <person name="Kuyper T.W."/>
            <person name="Franco-Molano E.A."/>
            <person name="Baroni T.J."/>
            <person name="Aanen D.K."/>
        </authorList>
    </citation>
    <scope>NUCLEOTIDE SEQUENCE</scope>
    <source>
        <strain evidence="1">D49</strain>
    </source>
</reference>
<evidence type="ECO:0000313" key="2">
    <source>
        <dbReference type="Proteomes" id="UP000717328"/>
    </source>
</evidence>
<reference evidence="1" key="1">
    <citation type="submission" date="2021-02" db="EMBL/GenBank/DDBJ databases">
        <authorList>
            <person name="Nieuwenhuis M."/>
            <person name="Van De Peppel L.J.J."/>
        </authorList>
    </citation>
    <scope>NUCLEOTIDE SEQUENCE</scope>
    <source>
        <strain evidence="1">D49</strain>
    </source>
</reference>
<organism evidence="1 2">
    <name type="scientific">Sphagnurus paluster</name>
    <dbReference type="NCBI Taxonomy" id="117069"/>
    <lineage>
        <taxon>Eukaryota</taxon>
        <taxon>Fungi</taxon>
        <taxon>Dikarya</taxon>
        <taxon>Basidiomycota</taxon>
        <taxon>Agaricomycotina</taxon>
        <taxon>Agaricomycetes</taxon>
        <taxon>Agaricomycetidae</taxon>
        <taxon>Agaricales</taxon>
        <taxon>Tricholomatineae</taxon>
        <taxon>Lyophyllaceae</taxon>
        <taxon>Sphagnurus</taxon>
    </lineage>
</organism>